<dbReference type="PROSITE" id="PS51462">
    <property type="entry name" value="NUDIX"/>
    <property type="match status" value="1"/>
</dbReference>
<evidence type="ECO:0000259" key="3">
    <source>
        <dbReference type="PROSITE" id="PS51462"/>
    </source>
</evidence>
<keyword evidence="2" id="KW-0560">Oxidoreductase</keyword>
<gene>
    <name evidence="5" type="ORF">HJC23_010246</name>
</gene>
<protein>
    <recommendedName>
        <fullName evidence="7">Fe2OG dioxygenase domain-containing protein</fullName>
    </recommendedName>
</protein>
<keyword evidence="2" id="KW-0408">Iron</keyword>
<dbReference type="Proteomes" id="UP001516023">
    <property type="component" value="Unassembled WGS sequence"/>
</dbReference>
<evidence type="ECO:0008006" key="7">
    <source>
        <dbReference type="Google" id="ProtNLM"/>
    </source>
</evidence>
<dbReference type="InterPro" id="IPR015797">
    <property type="entry name" value="NUDIX_hydrolase-like_dom_sf"/>
</dbReference>
<dbReference type="AlphaFoldDB" id="A0ABD3PZT1"/>
<dbReference type="PROSITE" id="PS00893">
    <property type="entry name" value="NUDIX_BOX"/>
    <property type="match status" value="1"/>
</dbReference>
<dbReference type="SUPFAM" id="SSF51197">
    <property type="entry name" value="Clavaminate synthase-like"/>
    <property type="match status" value="1"/>
</dbReference>
<dbReference type="InterPro" id="IPR020084">
    <property type="entry name" value="NUDIX_hydrolase_CS"/>
</dbReference>
<evidence type="ECO:0000256" key="2">
    <source>
        <dbReference type="RuleBase" id="RU003682"/>
    </source>
</evidence>
<dbReference type="InterPro" id="IPR000086">
    <property type="entry name" value="NUDIX_hydrolase_dom"/>
</dbReference>
<dbReference type="GO" id="GO:0016491">
    <property type="term" value="F:oxidoreductase activity"/>
    <property type="evidence" value="ECO:0007669"/>
    <property type="project" value="UniProtKB-KW"/>
</dbReference>
<evidence type="ECO:0000259" key="4">
    <source>
        <dbReference type="PROSITE" id="PS51471"/>
    </source>
</evidence>
<keyword evidence="2" id="KW-0479">Metal-binding</keyword>
<dbReference type="Gene3D" id="2.60.120.330">
    <property type="entry name" value="B-lactam Antibiotic, Isopenicillin N Synthase, Chain"/>
    <property type="match status" value="1"/>
</dbReference>
<keyword evidence="1" id="KW-0378">Hydrolase</keyword>
<dbReference type="Pfam" id="PF03171">
    <property type="entry name" value="2OG-FeII_Oxy"/>
    <property type="match status" value="1"/>
</dbReference>
<feature type="domain" description="Nudix hydrolase" evidence="3">
    <location>
        <begin position="26"/>
        <end position="167"/>
    </location>
</feature>
<comment type="caution">
    <text evidence="5">The sequence shown here is derived from an EMBL/GenBank/DDBJ whole genome shotgun (WGS) entry which is preliminary data.</text>
</comment>
<keyword evidence="6" id="KW-1185">Reference proteome</keyword>
<evidence type="ECO:0000313" key="5">
    <source>
        <dbReference type="EMBL" id="KAL3793674.1"/>
    </source>
</evidence>
<evidence type="ECO:0000313" key="6">
    <source>
        <dbReference type="Proteomes" id="UP001516023"/>
    </source>
</evidence>
<dbReference type="InterPro" id="IPR027443">
    <property type="entry name" value="IPNS-like_sf"/>
</dbReference>
<dbReference type="InterPro" id="IPR005123">
    <property type="entry name" value="Oxoglu/Fe-dep_dioxygenase_dom"/>
</dbReference>
<dbReference type="GO" id="GO:0016787">
    <property type="term" value="F:hydrolase activity"/>
    <property type="evidence" value="ECO:0007669"/>
    <property type="project" value="UniProtKB-KW"/>
</dbReference>
<name>A0ABD3PZT1_9STRA</name>
<evidence type="ECO:0000256" key="1">
    <source>
        <dbReference type="ARBA" id="ARBA00022801"/>
    </source>
</evidence>
<dbReference type="CDD" id="cd18888">
    <property type="entry name" value="NUDIX_ADPRase_Nudt5"/>
    <property type="match status" value="1"/>
</dbReference>
<comment type="similarity">
    <text evidence="2">Belongs to the iron/ascorbate-dependent oxidoreductase family.</text>
</comment>
<dbReference type="InterPro" id="IPR044861">
    <property type="entry name" value="IPNS-like_FE2OG_OXY"/>
</dbReference>
<sequence length="499" mass="54783">MHPHDAGSDTLRKWDRAVRTTKKSENSVDAVVILAILKYDSSDASRDEIVCVKQFRPPVDGYTIELPAGLIDANEDPAQAAVREFKEETGYIGQVLSVSPPSYLSPGLTNESACLVRMEVDMTLEHNAKNHERKTAHDGLERCEKDRGLEKLLLPRVGFLNALHNLQEKDGVKIFAALYSLAVGMSVSEDTTIGSNPVIDGNFPLIDLETASHSGIPSVSAARKVTRALQDSGFLMITSPELTKDLQKRALIAASRVLDIQSSSTVVSHPSDPKIYAMLYGVDFSIDGAIDQKVIQDLREWYTALRSTKDILLRCIAIGLGMDDTDFFVTLHNEHNDSLRLLRYHSGDENTGNRCKEHSDYGTLTLLLTDGVGGLEAFVDNEWRPIPYIEGAIIVNIGSILSEWTRHELNATLHRVAGPASIGSKTPKEDLMRAVSVPRISVAYFADPNEKVSTALKDCGGSSEEMSVSDYIQWRSGGEGAERDGVAFVSVEKERLSKI</sequence>
<dbReference type="Pfam" id="PF00293">
    <property type="entry name" value="NUDIX"/>
    <property type="match status" value="1"/>
</dbReference>
<proteinExistence type="inferred from homology"/>
<organism evidence="5 6">
    <name type="scientific">Cyclotella cryptica</name>
    <dbReference type="NCBI Taxonomy" id="29204"/>
    <lineage>
        <taxon>Eukaryota</taxon>
        <taxon>Sar</taxon>
        <taxon>Stramenopiles</taxon>
        <taxon>Ochrophyta</taxon>
        <taxon>Bacillariophyta</taxon>
        <taxon>Coscinodiscophyceae</taxon>
        <taxon>Thalassiosirophycidae</taxon>
        <taxon>Stephanodiscales</taxon>
        <taxon>Stephanodiscaceae</taxon>
        <taxon>Cyclotella</taxon>
    </lineage>
</organism>
<dbReference type="PROSITE" id="PS51471">
    <property type="entry name" value="FE2OG_OXY"/>
    <property type="match status" value="1"/>
</dbReference>
<dbReference type="PANTHER" id="PTHR11839:SF22">
    <property type="entry name" value="NUDIX HYDROLASE 26, CHLOROPLASTIC"/>
    <property type="match status" value="1"/>
</dbReference>
<dbReference type="GO" id="GO:0046872">
    <property type="term" value="F:metal ion binding"/>
    <property type="evidence" value="ECO:0007669"/>
    <property type="project" value="UniProtKB-KW"/>
</dbReference>
<feature type="domain" description="Fe2OG dioxygenase" evidence="4">
    <location>
        <begin position="335"/>
        <end position="448"/>
    </location>
</feature>
<dbReference type="PANTHER" id="PTHR11839">
    <property type="entry name" value="UDP/ADP-SUGAR PYROPHOSPHATASE"/>
    <property type="match status" value="1"/>
</dbReference>
<dbReference type="EMBL" id="JABMIG020000089">
    <property type="protein sequence ID" value="KAL3793674.1"/>
    <property type="molecule type" value="Genomic_DNA"/>
</dbReference>
<dbReference type="Gene3D" id="3.90.79.10">
    <property type="entry name" value="Nucleoside Triphosphate Pyrophosphohydrolase"/>
    <property type="match status" value="1"/>
</dbReference>
<dbReference type="SUPFAM" id="SSF55811">
    <property type="entry name" value="Nudix"/>
    <property type="match status" value="1"/>
</dbReference>
<accession>A0ABD3PZT1</accession>
<reference evidence="5 6" key="1">
    <citation type="journal article" date="2020" name="G3 (Bethesda)">
        <title>Improved Reference Genome for Cyclotella cryptica CCMP332, a Model for Cell Wall Morphogenesis, Salinity Adaptation, and Lipid Production in Diatoms (Bacillariophyta).</title>
        <authorList>
            <person name="Roberts W.R."/>
            <person name="Downey K.M."/>
            <person name="Ruck E.C."/>
            <person name="Traller J.C."/>
            <person name="Alverson A.J."/>
        </authorList>
    </citation>
    <scope>NUCLEOTIDE SEQUENCE [LARGE SCALE GENOMIC DNA]</scope>
    <source>
        <strain evidence="5 6">CCMP332</strain>
    </source>
</reference>